<dbReference type="InterPro" id="IPR016037">
    <property type="entry name" value="DHQ_synth_AroB"/>
</dbReference>
<keyword evidence="13" id="KW-0862">Zinc</keyword>
<evidence type="ECO:0000259" key="18">
    <source>
        <dbReference type="Pfam" id="PF01761"/>
    </source>
</evidence>
<dbReference type="EMBL" id="UINC01000321">
    <property type="protein sequence ID" value="SUZ53257.1"/>
    <property type="molecule type" value="Genomic_DNA"/>
</dbReference>
<evidence type="ECO:0000313" key="20">
    <source>
        <dbReference type="EMBL" id="SUZ53257.1"/>
    </source>
</evidence>
<dbReference type="InterPro" id="IPR030963">
    <property type="entry name" value="DHQ_synth_fam"/>
</dbReference>
<dbReference type="GO" id="GO:0003856">
    <property type="term" value="F:3-dehydroquinate synthase activity"/>
    <property type="evidence" value="ECO:0007669"/>
    <property type="project" value="UniProtKB-EC"/>
</dbReference>
<dbReference type="CDD" id="cd08195">
    <property type="entry name" value="DHQS"/>
    <property type="match status" value="1"/>
</dbReference>
<dbReference type="PANTHER" id="PTHR43622">
    <property type="entry name" value="3-DEHYDROQUINATE SYNTHASE"/>
    <property type="match status" value="1"/>
</dbReference>
<dbReference type="Pfam" id="PF01761">
    <property type="entry name" value="DHQ_synthase"/>
    <property type="match status" value="1"/>
</dbReference>
<evidence type="ECO:0000256" key="8">
    <source>
        <dbReference type="ARBA" id="ARBA00017684"/>
    </source>
</evidence>
<dbReference type="Gene3D" id="1.20.1090.10">
    <property type="entry name" value="Dehydroquinate synthase-like - alpha domain"/>
    <property type="match status" value="1"/>
</dbReference>
<evidence type="ECO:0000256" key="1">
    <source>
        <dbReference type="ARBA" id="ARBA00001393"/>
    </source>
</evidence>
<dbReference type="NCBIfam" id="TIGR01357">
    <property type="entry name" value="aroB"/>
    <property type="match status" value="1"/>
</dbReference>
<dbReference type="InterPro" id="IPR056179">
    <property type="entry name" value="DHQS_C"/>
</dbReference>
<keyword evidence="17" id="KW-0170">Cobalt</keyword>
<evidence type="ECO:0000256" key="17">
    <source>
        <dbReference type="ARBA" id="ARBA00023285"/>
    </source>
</evidence>
<keyword evidence="11" id="KW-0479">Metal-binding</keyword>
<evidence type="ECO:0000256" key="7">
    <source>
        <dbReference type="ARBA" id="ARBA00013031"/>
    </source>
</evidence>
<evidence type="ECO:0000256" key="4">
    <source>
        <dbReference type="ARBA" id="ARBA00004496"/>
    </source>
</evidence>
<evidence type="ECO:0000256" key="10">
    <source>
        <dbReference type="ARBA" id="ARBA00022605"/>
    </source>
</evidence>
<evidence type="ECO:0000256" key="16">
    <source>
        <dbReference type="ARBA" id="ARBA00023239"/>
    </source>
</evidence>
<gene>
    <name evidence="20" type="ORF">METZ01_LOCUS6111</name>
</gene>
<evidence type="ECO:0000256" key="9">
    <source>
        <dbReference type="ARBA" id="ARBA00022490"/>
    </source>
</evidence>
<keyword evidence="9" id="KW-0963">Cytoplasm</keyword>
<evidence type="ECO:0000256" key="2">
    <source>
        <dbReference type="ARBA" id="ARBA00001911"/>
    </source>
</evidence>
<keyword evidence="14" id="KW-0520">NAD</keyword>
<dbReference type="HAMAP" id="MF_00110">
    <property type="entry name" value="DHQ_synthase"/>
    <property type="match status" value="1"/>
</dbReference>
<comment type="pathway">
    <text evidence="5">Metabolic intermediate biosynthesis; chorismate biosynthesis; chorismate from D-erythrose 4-phosphate and phosphoenolpyruvate: step 2/7.</text>
</comment>
<sequence length="365" mass="39556">MHKVNVNLGDQSYPILIGSNLLGDSSLINPYLGKGKLVVVTNEVVAPLYLEAVKSMLGSRCAGEIVLPDGEQHKNLEVISEIYDYLLRNKFDRHTTLLALGGGVIGDITGFAAATYQRGIGYIQIPTTLLAHVDSSVGGKTGVNHLLGKNMIGAFYQPRCVLADIRVLDSLPEREIKAGLAEVVKYGLIRNAEFFDWLAENSKPILGLDDAYLVRAIKTCCEMKAGIVAQDEKEIGIRALLNLGHTFGHAIETAAGYGTWLHGETVAMGIVMAADLSRRLGWLDVSSAQRVRTVLEKNFGMPVVPPADISVDQYLDLMSSDKKVEQGEIRFILLKDIGSAVVEGNIAIETLRSTLTAGHRLCGEL</sequence>
<reference evidence="20" key="1">
    <citation type="submission" date="2018-05" db="EMBL/GenBank/DDBJ databases">
        <authorList>
            <person name="Lanie J.A."/>
            <person name="Ng W.-L."/>
            <person name="Kazmierczak K.M."/>
            <person name="Andrzejewski T.M."/>
            <person name="Davidsen T.M."/>
            <person name="Wayne K.J."/>
            <person name="Tettelin H."/>
            <person name="Glass J.I."/>
            <person name="Rusch D."/>
            <person name="Podicherti R."/>
            <person name="Tsui H.-C.T."/>
            <person name="Winkler M.E."/>
        </authorList>
    </citation>
    <scope>NUCLEOTIDE SEQUENCE</scope>
</reference>
<dbReference type="GO" id="GO:0009073">
    <property type="term" value="P:aromatic amino acid family biosynthetic process"/>
    <property type="evidence" value="ECO:0007669"/>
    <property type="project" value="UniProtKB-KW"/>
</dbReference>
<dbReference type="PANTHER" id="PTHR43622:SF7">
    <property type="entry name" value="3-DEHYDROQUINATE SYNTHASE, CHLOROPLASTIC"/>
    <property type="match status" value="1"/>
</dbReference>
<dbReference type="Gene3D" id="3.40.50.1970">
    <property type="match status" value="1"/>
</dbReference>
<evidence type="ECO:0000256" key="11">
    <source>
        <dbReference type="ARBA" id="ARBA00022723"/>
    </source>
</evidence>
<protein>
    <recommendedName>
        <fullName evidence="8">3-dehydroquinate synthase</fullName>
        <ecNumber evidence="7">4.2.3.4</ecNumber>
    </recommendedName>
</protein>
<accession>A0A381NFF9</accession>
<dbReference type="GO" id="GO:0005737">
    <property type="term" value="C:cytoplasm"/>
    <property type="evidence" value="ECO:0007669"/>
    <property type="project" value="UniProtKB-SubCell"/>
</dbReference>
<comment type="similarity">
    <text evidence="6">Belongs to the sugar phosphate cyclases superfamily. Dehydroquinate synthase family.</text>
</comment>
<dbReference type="PIRSF" id="PIRSF001455">
    <property type="entry name" value="DHQ_synth"/>
    <property type="match status" value="1"/>
</dbReference>
<evidence type="ECO:0000256" key="15">
    <source>
        <dbReference type="ARBA" id="ARBA00023141"/>
    </source>
</evidence>
<dbReference type="AlphaFoldDB" id="A0A381NFF9"/>
<evidence type="ECO:0000256" key="5">
    <source>
        <dbReference type="ARBA" id="ARBA00004661"/>
    </source>
</evidence>
<organism evidence="20">
    <name type="scientific">marine metagenome</name>
    <dbReference type="NCBI Taxonomy" id="408172"/>
    <lineage>
        <taxon>unclassified sequences</taxon>
        <taxon>metagenomes</taxon>
        <taxon>ecological metagenomes</taxon>
    </lineage>
</organism>
<dbReference type="EC" id="4.2.3.4" evidence="7"/>
<evidence type="ECO:0000256" key="6">
    <source>
        <dbReference type="ARBA" id="ARBA00005412"/>
    </source>
</evidence>
<keyword evidence="16" id="KW-0456">Lyase</keyword>
<keyword evidence="10" id="KW-0028">Amino-acid biosynthesis</keyword>
<feature type="domain" description="3-dehydroquinate synthase N-terminal" evidence="18">
    <location>
        <begin position="65"/>
        <end position="177"/>
    </location>
</feature>
<dbReference type="InterPro" id="IPR030960">
    <property type="entry name" value="DHQS/DOIS_N"/>
</dbReference>
<keyword evidence="15" id="KW-0057">Aromatic amino acid biosynthesis</keyword>
<dbReference type="Pfam" id="PF24621">
    <property type="entry name" value="DHQS_C"/>
    <property type="match status" value="1"/>
</dbReference>
<dbReference type="FunFam" id="3.40.50.1970:FF:000001">
    <property type="entry name" value="3-dehydroquinate synthase"/>
    <property type="match status" value="1"/>
</dbReference>
<proteinExistence type="inferred from homology"/>
<comment type="cofactor">
    <cofactor evidence="2">
        <name>NAD(+)</name>
        <dbReference type="ChEBI" id="CHEBI:57540"/>
    </cofactor>
</comment>
<feature type="domain" description="3-dehydroquinate synthase C-terminal" evidence="19">
    <location>
        <begin position="179"/>
        <end position="324"/>
    </location>
</feature>
<comment type="catalytic activity">
    <reaction evidence="1">
        <text>7-phospho-2-dehydro-3-deoxy-D-arabino-heptonate = 3-dehydroquinate + phosphate</text>
        <dbReference type="Rhea" id="RHEA:21968"/>
        <dbReference type="ChEBI" id="CHEBI:32364"/>
        <dbReference type="ChEBI" id="CHEBI:43474"/>
        <dbReference type="ChEBI" id="CHEBI:58394"/>
        <dbReference type="EC" id="4.2.3.4"/>
    </reaction>
</comment>
<keyword evidence="12" id="KW-0547">Nucleotide-binding</keyword>
<dbReference type="GO" id="GO:0008652">
    <property type="term" value="P:amino acid biosynthetic process"/>
    <property type="evidence" value="ECO:0007669"/>
    <property type="project" value="UniProtKB-KW"/>
</dbReference>
<name>A0A381NFF9_9ZZZZ</name>
<evidence type="ECO:0000256" key="13">
    <source>
        <dbReference type="ARBA" id="ARBA00022833"/>
    </source>
</evidence>
<dbReference type="InterPro" id="IPR050071">
    <property type="entry name" value="Dehydroquinate_synthase"/>
</dbReference>
<evidence type="ECO:0000256" key="14">
    <source>
        <dbReference type="ARBA" id="ARBA00023027"/>
    </source>
</evidence>
<comment type="subcellular location">
    <subcellularLocation>
        <location evidence="4">Cytoplasm</location>
    </subcellularLocation>
</comment>
<evidence type="ECO:0000259" key="19">
    <source>
        <dbReference type="Pfam" id="PF24621"/>
    </source>
</evidence>
<comment type="cofactor">
    <cofactor evidence="3">
        <name>Co(2+)</name>
        <dbReference type="ChEBI" id="CHEBI:48828"/>
    </cofactor>
</comment>
<dbReference type="GO" id="GO:0046872">
    <property type="term" value="F:metal ion binding"/>
    <property type="evidence" value="ECO:0007669"/>
    <property type="project" value="UniProtKB-KW"/>
</dbReference>
<evidence type="ECO:0000256" key="3">
    <source>
        <dbReference type="ARBA" id="ARBA00001941"/>
    </source>
</evidence>
<dbReference type="SUPFAM" id="SSF56796">
    <property type="entry name" value="Dehydroquinate synthase-like"/>
    <property type="match status" value="1"/>
</dbReference>
<dbReference type="GO" id="GO:0000166">
    <property type="term" value="F:nucleotide binding"/>
    <property type="evidence" value="ECO:0007669"/>
    <property type="project" value="UniProtKB-KW"/>
</dbReference>
<evidence type="ECO:0000256" key="12">
    <source>
        <dbReference type="ARBA" id="ARBA00022741"/>
    </source>
</evidence>